<dbReference type="GO" id="GO:0043190">
    <property type="term" value="C:ATP-binding cassette (ABC) transporter complex"/>
    <property type="evidence" value="ECO:0007669"/>
    <property type="project" value="InterPro"/>
</dbReference>
<dbReference type="GO" id="GO:1904680">
    <property type="term" value="F:peptide transmembrane transporter activity"/>
    <property type="evidence" value="ECO:0007669"/>
    <property type="project" value="TreeGrafter"/>
</dbReference>
<evidence type="ECO:0000256" key="3">
    <source>
        <dbReference type="ARBA" id="ARBA00022448"/>
    </source>
</evidence>
<organism evidence="8">
    <name type="scientific">Candidatus Kentrum sp. FM</name>
    <dbReference type="NCBI Taxonomy" id="2126340"/>
    <lineage>
        <taxon>Bacteria</taxon>
        <taxon>Pseudomonadati</taxon>
        <taxon>Pseudomonadota</taxon>
        <taxon>Gammaproteobacteria</taxon>
        <taxon>Candidatus Kentrum</taxon>
    </lineage>
</organism>
<dbReference type="CDD" id="cd08504">
    <property type="entry name" value="PBP2_OppA"/>
    <property type="match status" value="1"/>
</dbReference>
<evidence type="ECO:0000259" key="6">
    <source>
        <dbReference type="Pfam" id="PF00496"/>
    </source>
</evidence>
<dbReference type="PANTHER" id="PTHR30290:SF10">
    <property type="entry name" value="PERIPLASMIC OLIGOPEPTIDE-BINDING PROTEIN-RELATED"/>
    <property type="match status" value="1"/>
</dbReference>
<dbReference type="Gene3D" id="3.90.76.10">
    <property type="entry name" value="Dipeptide-binding Protein, Domain 1"/>
    <property type="match status" value="1"/>
</dbReference>
<dbReference type="InterPro" id="IPR030678">
    <property type="entry name" value="Peptide/Ni-bd"/>
</dbReference>
<keyword evidence="5" id="KW-1133">Transmembrane helix</keyword>
<accession>A0A450SU40</accession>
<evidence type="ECO:0000313" key="7">
    <source>
        <dbReference type="EMBL" id="VFJ55275.1"/>
    </source>
</evidence>
<protein>
    <submittedName>
        <fullName evidence="8">Oligopeptide transport system substrate-binding protein</fullName>
    </submittedName>
</protein>
<dbReference type="EMBL" id="CAADFA010000154">
    <property type="protein sequence ID" value="VFJ55275.1"/>
    <property type="molecule type" value="Genomic_DNA"/>
</dbReference>
<dbReference type="Pfam" id="PF00496">
    <property type="entry name" value="SBP_bac_5"/>
    <property type="match status" value="1"/>
</dbReference>
<keyword evidence="3" id="KW-0813">Transport</keyword>
<evidence type="ECO:0000256" key="4">
    <source>
        <dbReference type="ARBA" id="ARBA00022729"/>
    </source>
</evidence>
<evidence type="ECO:0000313" key="9">
    <source>
        <dbReference type="EMBL" id="VFK11565.1"/>
    </source>
</evidence>
<dbReference type="InterPro" id="IPR000914">
    <property type="entry name" value="SBP_5_dom"/>
</dbReference>
<dbReference type="SUPFAM" id="SSF53850">
    <property type="entry name" value="Periplasmic binding protein-like II"/>
    <property type="match status" value="1"/>
</dbReference>
<proteinExistence type="inferred from homology"/>
<feature type="domain" description="Solute-binding protein family 5" evidence="6">
    <location>
        <begin position="164"/>
        <end position="549"/>
    </location>
</feature>
<evidence type="ECO:0000256" key="1">
    <source>
        <dbReference type="ARBA" id="ARBA00004196"/>
    </source>
</evidence>
<dbReference type="PIRSF" id="PIRSF002741">
    <property type="entry name" value="MppA"/>
    <property type="match status" value="1"/>
</dbReference>
<evidence type="ECO:0000313" key="8">
    <source>
        <dbReference type="EMBL" id="VFJ57462.1"/>
    </source>
</evidence>
<dbReference type="EMBL" id="CAADFL010000194">
    <property type="protein sequence ID" value="VFK11565.1"/>
    <property type="molecule type" value="Genomic_DNA"/>
</dbReference>
<dbReference type="Gene3D" id="3.40.190.10">
    <property type="entry name" value="Periplasmic binding protein-like II"/>
    <property type="match status" value="1"/>
</dbReference>
<name>A0A450SU40_9GAMM</name>
<dbReference type="Gene3D" id="3.10.105.10">
    <property type="entry name" value="Dipeptide-binding Protein, Domain 3"/>
    <property type="match status" value="1"/>
</dbReference>
<keyword evidence="4" id="KW-0732">Signal</keyword>
<reference evidence="8" key="1">
    <citation type="submission" date="2019-02" db="EMBL/GenBank/DDBJ databases">
        <authorList>
            <person name="Gruber-Vodicka R. H."/>
            <person name="Seah K. B. B."/>
        </authorList>
    </citation>
    <scope>NUCLEOTIDE SEQUENCE</scope>
    <source>
        <strain evidence="8">BECK_BZ163</strain>
        <strain evidence="9">BECK_BZ164</strain>
        <strain evidence="7">BECK_BZ165</strain>
    </source>
</reference>
<feature type="transmembrane region" description="Helical" evidence="5">
    <location>
        <begin position="75"/>
        <end position="96"/>
    </location>
</feature>
<dbReference type="GO" id="GO:0030288">
    <property type="term" value="C:outer membrane-bounded periplasmic space"/>
    <property type="evidence" value="ECO:0007669"/>
    <property type="project" value="UniProtKB-ARBA"/>
</dbReference>
<keyword evidence="5" id="KW-0472">Membrane</keyword>
<gene>
    <name evidence="8" type="ORF">BECKFM1743A_GA0114220_101913</name>
    <name evidence="9" type="ORF">BECKFM1743B_GA0114221_101942</name>
    <name evidence="7" type="ORF">BECKFM1743C_GA0114222_101542</name>
</gene>
<comment type="similarity">
    <text evidence="2">Belongs to the bacterial solute-binding protein 5 family.</text>
</comment>
<keyword evidence="5" id="KW-0812">Transmembrane</keyword>
<evidence type="ECO:0000256" key="5">
    <source>
        <dbReference type="SAM" id="Phobius"/>
    </source>
</evidence>
<dbReference type="InterPro" id="IPR039424">
    <property type="entry name" value="SBP_5"/>
</dbReference>
<dbReference type="GO" id="GO:0015833">
    <property type="term" value="P:peptide transport"/>
    <property type="evidence" value="ECO:0007669"/>
    <property type="project" value="TreeGrafter"/>
</dbReference>
<dbReference type="EMBL" id="CAADEZ010000191">
    <property type="protein sequence ID" value="VFJ57462.1"/>
    <property type="molecule type" value="Genomic_DNA"/>
</dbReference>
<sequence length="636" mass="72247">MRLFRISNHDYSLRVEYGARGFRNLSECTRGAPIPPYEGLPILWPVFDTPLSQQKIRALALFFELDTSNFRTHPAGFAIMTIYSTLLFVLLLPYLLTGCDGPESVSVPPAQVPDVPTSPPGYLRLPLRGSITTIDPGMTMDIGSIELVEQLFLGLTDFDPETLEVVPEIATHWVVEEEGTVYRFYLRDDVFWTDGSPVTAHDIVWAIRRNIDPRTGSPMAYMLYDLKNARPIHDGRLQDTARIGVHAAGDREVVFTLEHAAAYFPALAGLWVYRPLPRELIEKHPDRWTEPERIRTNGSYRLEDWKRGERIVLSKNPDYSGADRVRIPEVHYLVVPESKLGMKMYEAGELDLLGGEYLPLPPAAIPHIRHHPVLGHEYRNEPQLCTYYYGFNTRRSPVDNPLVRKAIVAAIDRQLIIDVVAQEGQEPALTFTRPPILGAVDPEEGIGIGFDPEKARQWLAKAGYPEGRGFPSIGLLYDSLELHEKLARALQTLLRHHLNISVELVEKERDAYRDALAQPELPHLYKSTWCTDYPDANNWLYDVFHPTDSPNRIGWDNRAFAQQVEKAQKVTDPAARRGLYHRAERILVEEQAAILPLYFSTAGYLVKPRVINWHHTPIGGQHIQDWSLDNEADTSP</sequence>
<comment type="subcellular location">
    <subcellularLocation>
        <location evidence="1">Cell envelope</location>
    </subcellularLocation>
</comment>
<evidence type="ECO:0000256" key="2">
    <source>
        <dbReference type="ARBA" id="ARBA00005695"/>
    </source>
</evidence>
<dbReference type="AlphaFoldDB" id="A0A450SU40"/>
<dbReference type="PANTHER" id="PTHR30290">
    <property type="entry name" value="PERIPLASMIC BINDING COMPONENT OF ABC TRANSPORTER"/>
    <property type="match status" value="1"/>
</dbReference>